<proteinExistence type="predicted"/>
<gene>
    <name evidence="2" type="ORF">DILT_LOCUS13382</name>
</gene>
<name>A0A3P7PGW2_DIBLA</name>
<keyword evidence="3" id="KW-1185">Reference proteome</keyword>
<dbReference type="AlphaFoldDB" id="A0A3P7PGW2"/>
<evidence type="ECO:0000256" key="1">
    <source>
        <dbReference type="SAM" id="Coils"/>
    </source>
</evidence>
<sequence>MRCMKKRVLAHLTEKFTTLRSERTALAYLKVTLSKLKSNNGSCKERLHCWVTLATAQLHCSADCALEAANRTLVLISVEEEARLKKLEEDLRKLESRQAAQGQVADDVRQGKVSGVDDATGGTSPCVTIGGSGSGELHFFSSPAPESEYQRSNNHFHVLMD</sequence>
<protein>
    <submittedName>
        <fullName evidence="2">Uncharacterized protein</fullName>
    </submittedName>
</protein>
<dbReference type="EMBL" id="UYRU01070065">
    <property type="protein sequence ID" value="VDN19262.1"/>
    <property type="molecule type" value="Genomic_DNA"/>
</dbReference>
<accession>A0A3P7PGW2</accession>
<feature type="coiled-coil region" evidence="1">
    <location>
        <begin position="77"/>
        <end position="104"/>
    </location>
</feature>
<evidence type="ECO:0000313" key="3">
    <source>
        <dbReference type="Proteomes" id="UP000281553"/>
    </source>
</evidence>
<evidence type="ECO:0000313" key="2">
    <source>
        <dbReference type="EMBL" id="VDN19262.1"/>
    </source>
</evidence>
<dbReference type="Proteomes" id="UP000281553">
    <property type="component" value="Unassembled WGS sequence"/>
</dbReference>
<reference evidence="2 3" key="1">
    <citation type="submission" date="2018-11" db="EMBL/GenBank/DDBJ databases">
        <authorList>
            <consortium name="Pathogen Informatics"/>
        </authorList>
    </citation>
    <scope>NUCLEOTIDE SEQUENCE [LARGE SCALE GENOMIC DNA]</scope>
</reference>
<keyword evidence="1" id="KW-0175">Coiled coil</keyword>
<organism evidence="2 3">
    <name type="scientific">Dibothriocephalus latus</name>
    <name type="common">Fish tapeworm</name>
    <name type="synonym">Diphyllobothrium latum</name>
    <dbReference type="NCBI Taxonomy" id="60516"/>
    <lineage>
        <taxon>Eukaryota</taxon>
        <taxon>Metazoa</taxon>
        <taxon>Spiralia</taxon>
        <taxon>Lophotrochozoa</taxon>
        <taxon>Platyhelminthes</taxon>
        <taxon>Cestoda</taxon>
        <taxon>Eucestoda</taxon>
        <taxon>Diphyllobothriidea</taxon>
        <taxon>Diphyllobothriidae</taxon>
        <taxon>Dibothriocephalus</taxon>
    </lineage>
</organism>